<dbReference type="AlphaFoldDB" id="A0A8S0W3L0"/>
<dbReference type="Gene3D" id="2.60.120.10">
    <property type="entry name" value="Jelly Rolls"/>
    <property type="match status" value="1"/>
</dbReference>
<dbReference type="KEGG" id="aacx:DEACI_2467"/>
<evidence type="ECO:0000313" key="4">
    <source>
        <dbReference type="EMBL" id="CEJ09218.1"/>
    </source>
</evidence>
<keyword evidence="5" id="KW-1185">Reference proteome</keyword>
<dbReference type="EMBL" id="LR746496">
    <property type="protein sequence ID" value="CAA7601798.1"/>
    <property type="molecule type" value="Genomic_DNA"/>
</dbReference>
<dbReference type="GO" id="GO:0046872">
    <property type="term" value="F:metal ion binding"/>
    <property type="evidence" value="ECO:0007669"/>
    <property type="project" value="UniProtKB-KW"/>
</dbReference>
<name>A0A8S0W3L0_9FIRM</name>
<organism evidence="3">
    <name type="scientific">Acididesulfobacillus acetoxydans</name>
    <dbReference type="NCBI Taxonomy" id="1561005"/>
    <lineage>
        <taxon>Bacteria</taxon>
        <taxon>Bacillati</taxon>
        <taxon>Bacillota</taxon>
        <taxon>Clostridia</taxon>
        <taxon>Eubacteriales</taxon>
        <taxon>Peptococcaceae</taxon>
        <taxon>Acididesulfobacillus</taxon>
    </lineage>
</organism>
<keyword evidence="1" id="KW-0479">Metal-binding</keyword>
<dbReference type="Proteomes" id="UP000836597">
    <property type="component" value="Chromosome"/>
</dbReference>
<sequence>MNVEMIRKASEMRREGVKGLRGGQGKVEITHILEEGKGEFAGKGRLFAKNVLEPGASIGLHEHMGDFEVYFILSGTGTINDNGVKSSVGTGDMVLTRHGESHALENTGDTDLVLLSLILFDSKA</sequence>
<dbReference type="InterPro" id="IPR051610">
    <property type="entry name" value="GPI/OXD"/>
</dbReference>
<evidence type="ECO:0000313" key="5">
    <source>
        <dbReference type="Proteomes" id="UP001071230"/>
    </source>
</evidence>
<dbReference type="PANTHER" id="PTHR35848:SF6">
    <property type="entry name" value="CUPIN TYPE-2 DOMAIN-CONTAINING PROTEIN"/>
    <property type="match status" value="1"/>
</dbReference>
<dbReference type="PANTHER" id="PTHR35848">
    <property type="entry name" value="OXALATE-BINDING PROTEIN"/>
    <property type="match status" value="1"/>
</dbReference>
<dbReference type="CDD" id="cd02221">
    <property type="entry name" value="cupin_TM1287-like"/>
    <property type="match status" value="1"/>
</dbReference>
<dbReference type="Pfam" id="PF07883">
    <property type="entry name" value="Cupin_2"/>
    <property type="match status" value="1"/>
</dbReference>
<reference evidence="4" key="1">
    <citation type="submission" date="2014-11" db="EMBL/GenBank/DDBJ databases">
        <authorList>
            <person name="Hornung B.V."/>
        </authorList>
    </citation>
    <scope>NUCLEOTIDE SEQUENCE</scope>
    <source>
        <strain evidence="4">INE</strain>
    </source>
</reference>
<dbReference type="InterPro" id="IPR011051">
    <property type="entry name" value="RmlC_Cupin_sf"/>
</dbReference>
<reference evidence="3" key="2">
    <citation type="submission" date="2020-01" db="EMBL/GenBank/DDBJ databases">
        <authorList>
            <person name="Hornung B."/>
        </authorList>
    </citation>
    <scope>NUCLEOTIDE SEQUENCE</scope>
    <source>
        <strain evidence="3">PacBioINE</strain>
    </source>
</reference>
<evidence type="ECO:0000259" key="2">
    <source>
        <dbReference type="Pfam" id="PF07883"/>
    </source>
</evidence>
<protein>
    <submittedName>
        <fullName evidence="4">Cupin 2 conserved barrel domain protein</fullName>
    </submittedName>
    <submittedName>
        <fullName evidence="3">Cupin domain protein</fullName>
    </submittedName>
</protein>
<feature type="domain" description="Cupin type-2" evidence="2">
    <location>
        <begin position="52"/>
        <end position="117"/>
    </location>
</feature>
<dbReference type="InterPro" id="IPR014710">
    <property type="entry name" value="RmlC-like_jellyroll"/>
</dbReference>
<dbReference type="RefSeq" id="WP_261487566.1">
    <property type="nucleotide sequence ID" value="NZ_CDGJ01000115.1"/>
</dbReference>
<dbReference type="Proteomes" id="UP001071230">
    <property type="component" value="Unassembled WGS sequence"/>
</dbReference>
<dbReference type="SUPFAM" id="SSF51182">
    <property type="entry name" value="RmlC-like cupins"/>
    <property type="match status" value="1"/>
</dbReference>
<dbReference type="InterPro" id="IPR013096">
    <property type="entry name" value="Cupin_2"/>
</dbReference>
<gene>
    <name evidence="3" type="ORF">DEACI_2467</name>
    <name evidence="4" type="ORF">DEACI_3702</name>
</gene>
<accession>A0A8S0W3L0</accession>
<dbReference type="EMBL" id="CDGJ01000115">
    <property type="protein sequence ID" value="CEJ09218.1"/>
    <property type="molecule type" value="Genomic_DNA"/>
</dbReference>
<evidence type="ECO:0000256" key="1">
    <source>
        <dbReference type="ARBA" id="ARBA00022723"/>
    </source>
</evidence>
<proteinExistence type="predicted"/>
<evidence type="ECO:0000313" key="3">
    <source>
        <dbReference type="EMBL" id="CAA7601798.1"/>
    </source>
</evidence>